<protein>
    <recommendedName>
        <fullName evidence="1">D-inositol 3-phosphate glycosyltransferase</fullName>
    </recommendedName>
</protein>
<reference evidence="4 5" key="1">
    <citation type="submission" date="2021-08" db="EMBL/GenBank/DDBJ databases">
        <title>Streptomyces sp. PTM05 isolated from lichen.</title>
        <authorList>
            <person name="Somphong A."/>
            <person name="Phongsopitanun W."/>
            <person name="Tanasupawat S."/>
        </authorList>
    </citation>
    <scope>NUCLEOTIDE SEQUENCE [LARGE SCALE GENOMIC DNA]</scope>
    <source>
        <strain evidence="4 5">Ptm05</strain>
    </source>
</reference>
<dbReference type="PANTHER" id="PTHR12526:SF630">
    <property type="entry name" value="GLYCOSYLTRANSFERASE"/>
    <property type="match status" value="1"/>
</dbReference>
<evidence type="ECO:0000256" key="2">
    <source>
        <dbReference type="ARBA" id="ARBA00022679"/>
    </source>
</evidence>
<comment type="caution">
    <text evidence="4">The sequence shown here is derived from an EMBL/GenBank/DDBJ whole genome shotgun (WGS) entry which is preliminary data.</text>
</comment>
<name>A0ABS7R344_9ACTN</name>
<dbReference type="RefSeq" id="WP_222981177.1">
    <property type="nucleotide sequence ID" value="NZ_JAINVZ010000024.1"/>
</dbReference>
<keyword evidence="5" id="KW-1185">Reference proteome</keyword>
<dbReference type="InterPro" id="IPR001296">
    <property type="entry name" value="Glyco_trans_1"/>
</dbReference>
<dbReference type="Pfam" id="PF00534">
    <property type="entry name" value="Glycos_transf_1"/>
    <property type="match status" value="1"/>
</dbReference>
<keyword evidence="2 4" id="KW-0808">Transferase</keyword>
<dbReference type="Proteomes" id="UP001198565">
    <property type="component" value="Unassembled WGS sequence"/>
</dbReference>
<feature type="domain" description="Glycosyl transferase family 1" evidence="3">
    <location>
        <begin position="201"/>
        <end position="356"/>
    </location>
</feature>
<dbReference type="PANTHER" id="PTHR12526">
    <property type="entry name" value="GLYCOSYLTRANSFERASE"/>
    <property type="match status" value="1"/>
</dbReference>
<sequence>MSRLRDIFFVANEVDETGGVASWQHQMAGLFHERGHRVHVIGIAPAHFPMRRPAPPYRTTTLYGVRPPSPVRLTGRNRVNVTVRRQEAAREQERRRQAERLSRMFRDAAPGAVIIVPQVWAMEWVGLADTAGHLVIGMSHESFEASENSSRLRRGLEHWAGVDRLLALTAEDADQWIREGMNNVGFMPNPLPLTTDTPSTRDAKVVVSIGRLSPEKGVDMLLEAWAEAAPSHPDWLLRIYGTGDEEAALHKQCADLGLNGSVEWAGHTADVPSALRGASVFVQSSRSEGFPLTVLEAMSFAVPPVAFDCAPGVHEIIDDGVDGLLVRPGNTGELARQLGRLMDDQELRDGMGEKARVDVERYAPQRIADRWEELFAFLER</sequence>
<organism evidence="4 5">
    <name type="scientific">Streptantibioticus parmotrematis</name>
    <dbReference type="NCBI Taxonomy" id="2873249"/>
    <lineage>
        <taxon>Bacteria</taxon>
        <taxon>Bacillati</taxon>
        <taxon>Actinomycetota</taxon>
        <taxon>Actinomycetes</taxon>
        <taxon>Kitasatosporales</taxon>
        <taxon>Streptomycetaceae</taxon>
        <taxon>Streptantibioticus</taxon>
    </lineage>
</organism>
<dbReference type="Gene3D" id="3.40.50.2000">
    <property type="entry name" value="Glycogen Phosphorylase B"/>
    <property type="match status" value="2"/>
</dbReference>
<evidence type="ECO:0000313" key="4">
    <source>
        <dbReference type="EMBL" id="MBY8888452.1"/>
    </source>
</evidence>
<gene>
    <name evidence="4" type="ORF">K7472_26945</name>
</gene>
<evidence type="ECO:0000256" key="1">
    <source>
        <dbReference type="ARBA" id="ARBA00021292"/>
    </source>
</evidence>
<keyword evidence="4" id="KW-0328">Glycosyltransferase</keyword>
<evidence type="ECO:0000259" key="3">
    <source>
        <dbReference type="Pfam" id="PF00534"/>
    </source>
</evidence>
<proteinExistence type="predicted"/>
<evidence type="ECO:0000313" key="5">
    <source>
        <dbReference type="Proteomes" id="UP001198565"/>
    </source>
</evidence>
<dbReference type="GO" id="GO:0016757">
    <property type="term" value="F:glycosyltransferase activity"/>
    <property type="evidence" value="ECO:0007669"/>
    <property type="project" value="UniProtKB-KW"/>
</dbReference>
<dbReference type="EMBL" id="JAINVZ010000024">
    <property type="protein sequence ID" value="MBY8888452.1"/>
    <property type="molecule type" value="Genomic_DNA"/>
</dbReference>
<accession>A0ABS7R344</accession>
<dbReference type="SUPFAM" id="SSF53756">
    <property type="entry name" value="UDP-Glycosyltransferase/glycogen phosphorylase"/>
    <property type="match status" value="1"/>
</dbReference>